<dbReference type="InterPro" id="IPR050474">
    <property type="entry name" value="Hel308_SKI2-like"/>
</dbReference>
<dbReference type="PANTHER" id="PTHR47961:SF10">
    <property type="entry name" value="ATP-DEPENDENT DNA HELICASE HEL308"/>
    <property type="match status" value="1"/>
</dbReference>
<dbReference type="InterPro" id="IPR011545">
    <property type="entry name" value="DEAD/DEAH_box_helicase_dom"/>
</dbReference>
<keyword evidence="8" id="KW-1185">Reference proteome</keyword>
<sequence>MTILANFIGINQYADIHISDLTGARRDATALWALFKDTVPEIQAKLLVDSDATIDNVRESLNQTLKSARSDDTVIISFSGHGTHDHRLVTHNTTVSDLTETTISMEEIADCFKETQAKIVFIILDCCFSGGAPARVLESSPIPRGPVPPLNILAGTGRILLAAANTDEFAYELPGTGHGLLTKAVLDVLQAASIQVNISEAVNDIMERVRADAGKIGVEQTPVMLGYVEGGLLLPALCRGENFYREFPETRAVIVNRDIKDLSVFGLPDAILSEWSRNFEGGLNDLQLQAVNEYRILDGESLLVVAPTSSGKTFVGEMAASAAITKGRKALFLLPYRALVNEKYNQFSKLYGDGLGLRVIRCTGDYTDQTDLFIQSKYDLATLTYEMFLNLIVNIPTILNQIGLVVLDEAQFIADPSRGINVELLLTFLLSAREQGINPQIIALSAVIGNINSFDAWLNCKSLVTTERPVKLIEGVLDRSGIFQYLNPDGTTGTKQLLPFGTVRIRRDKPSSQDLIIPLVRTLIQNNDNEKIIIFRNRRGSAEGCAQYLATDLDLYLKSVRPSAELPVHDLSVASAKLRNCLNGGTAFHNTNLSRDERIIVEDTFRDPNSTLRILTATTTVAAGINTPASTVIIAEQEFVGDDGRPFTVAEYKNMAGRAGRLGFNEEGTSIILADNAHQRELRFHQYVMGKLEELNSSFDVGHLETWIIRLLAQTKRIELNSVVRLLLNTYGGYLANSKLPQWRTAMEQNLDALLKKMIALGLVEQEAEFVQLTLLGRACGNSSLSFSSALKLVELLKSFMGIALSATDIMALVQTLPESDNGYTPMMKRGQSEAKWPSIAAGRYSHTIVQALQRNAQDFFDYYARCKRVAILRDWIDGVPTNVIEQRYTTNPFSGVITHGDIRKFADATRYHLRSAYQIASLTLFDGIPAADDVESLTKQLEVGLPASVLDLLGLPILLARGEYLALSQTNIKTIEELWSVPVDHLNEILAPKRVNELLKYRRSLPSDED</sequence>
<dbReference type="GO" id="GO:0006508">
    <property type="term" value="P:proteolysis"/>
    <property type="evidence" value="ECO:0007669"/>
    <property type="project" value="InterPro"/>
</dbReference>
<dbReference type="GO" id="GO:0003676">
    <property type="term" value="F:nucleic acid binding"/>
    <property type="evidence" value="ECO:0007669"/>
    <property type="project" value="InterPro"/>
</dbReference>
<evidence type="ECO:0000259" key="6">
    <source>
        <dbReference type="PROSITE" id="PS51194"/>
    </source>
</evidence>
<dbReference type="PANTHER" id="PTHR47961">
    <property type="entry name" value="DNA POLYMERASE THETA, PUTATIVE (AFU_ORTHOLOGUE AFUA_1G05260)-RELATED"/>
    <property type="match status" value="1"/>
</dbReference>
<dbReference type="SUPFAM" id="SSF158702">
    <property type="entry name" value="Sec63 N-terminal domain-like"/>
    <property type="match status" value="1"/>
</dbReference>
<dbReference type="OrthoDB" id="9774462at2"/>
<dbReference type="CDD" id="cd17921">
    <property type="entry name" value="DEXHc_Ski2"/>
    <property type="match status" value="1"/>
</dbReference>
<dbReference type="PROSITE" id="PS51192">
    <property type="entry name" value="HELICASE_ATP_BIND_1"/>
    <property type="match status" value="1"/>
</dbReference>
<evidence type="ECO:0000313" key="7">
    <source>
        <dbReference type="EMBL" id="KUO95790.1"/>
    </source>
</evidence>
<name>A0A101XQP5_9BACL</name>
<dbReference type="SUPFAM" id="SSF52540">
    <property type="entry name" value="P-loop containing nucleoside triphosphate hydrolases"/>
    <property type="match status" value="1"/>
</dbReference>
<dbReference type="PROSITE" id="PS51194">
    <property type="entry name" value="HELICASE_CTER"/>
    <property type="match status" value="1"/>
</dbReference>
<dbReference type="GO" id="GO:0004386">
    <property type="term" value="F:helicase activity"/>
    <property type="evidence" value="ECO:0007669"/>
    <property type="project" value="UniProtKB-KW"/>
</dbReference>
<reference evidence="7 8" key="1">
    <citation type="submission" date="2015-12" db="EMBL/GenBank/DDBJ databases">
        <title>Draft genome sequence of Acidibacillus ferrooxidans ITV001, isolated from a chalcopyrite acid mine drainage site in Brazil.</title>
        <authorList>
            <person name="Dall'Agnol H."/>
            <person name="Nancucheo I."/>
            <person name="Johnson B."/>
            <person name="Oliveira R."/>
            <person name="Leite L."/>
            <person name="Pylro V."/>
            <person name="Nunes G.L."/>
            <person name="Tzotzos G."/>
            <person name="Fernandes G.R."/>
            <person name="Dutra J."/>
            <person name="Orellana S.C."/>
            <person name="Oliveira G."/>
        </authorList>
    </citation>
    <scope>NUCLEOTIDE SEQUENCE [LARGE SCALE GENOMIC DNA]</scope>
    <source>
        <strain evidence="8">ITV01</strain>
    </source>
</reference>
<dbReference type="InterPro" id="IPR029030">
    <property type="entry name" value="Caspase-like_dom_sf"/>
</dbReference>
<keyword evidence="4" id="KW-0067">ATP-binding</keyword>
<evidence type="ECO:0000256" key="3">
    <source>
        <dbReference type="ARBA" id="ARBA00022806"/>
    </source>
</evidence>
<dbReference type="GO" id="GO:0005524">
    <property type="term" value="F:ATP binding"/>
    <property type="evidence" value="ECO:0007669"/>
    <property type="project" value="UniProtKB-KW"/>
</dbReference>
<dbReference type="Gene3D" id="3.40.50.1460">
    <property type="match status" value="1"/>
</dbReference>
<dbReference type="GO" id="GO:0004197">
    <property type="term" value="F:cysteine-type endopeptidase activity"/>
    <property type="evidence" value="ECO:0007669"/>
    <property type="project" value="InterPro"/>
</dbReference>
<keyword evidence="2" id="KW-0378">Hydrolase</keyword>
<dbReference type="Gene3D" id="3.40.50.300">
    <property type="entry name" value="P-loop containing nucleotide triphosphate hydrolases"/>
    <property type="match status" value="2"/>
</dbReference>
<dbReference type="InterPro" id="IPR027417">
    <property type="entry name" value="P-loop_NTPase"/>
</dbReference>
<dbReference type="Gene3D" id="1.10.3380.20">
    <property type="match status" value="1"/>
</dbReference>
<dbReference type="SUPFAM" id="SSF52129">
    <property type="entry name" value="Caspase-like"/>
    <property type="match status" value="1"/>
</dbReference>
<keyword evidence="1" id="KW-0547">Nucleotide-binding</keyword>
<evidence type="ECO:0000256" key="1">
    <source>
        <dbReference type="ARBA" id="ARBA00022741"/>
    </source>
</evidence>
<comment type="caution">
    <text evidence="7">The sequence shown here is derived from an EMBL/GenBank/DDBJ whole genome shotgun (WGS) entry which is preliminary data.</text>
</comment>
<dbReference type="SMART" id="SM00490">
    <property type="entry name" value="HELICc"/>
    <property type="match status" value="1"/>
</dbReference>
<dbReference type="Proteomes" id="UP000053557">
    <property type="component" value="Unassembled WGS sequence"/>
</dbReference>
<keyword evidence="3 7" id="KW-0347">Helicase</keyword>
<dbReference type="InterPro" id="IPR001650">
    <property type="entry name" value="Helicase_C-like"/>
</dbReference>
<dbReference type="EMBL" id="LPVJ01000035">
    <property type="protein sequence ID" value="KUO95790.1"/>
    <property type="molecule type" value="Genomic_DNA"/>
</dbReference>
<gene>
    <name evidence="7" type="ORF">ATW55_14950</name>
</gene>
<dbReference type="SMART" id="SM00487">
    <property type="entry name" value="DEXDc"/>
    <property type="match status" value="1"/>
</dbReference>
<dbReference type="RefSeq" id="WP_067715896.1">
    <property type="nucleotide sequence ID" value="NZ_LPVJ01000035.1"/>
</dbReference>
<accession>A0A101XQP5</accession>
<organism evidence="7 8">
    <name type="scientific">Ferroacidibacillus organovorans</name>
    <dbReference type="NCBI Taxonomy" id="1765683"/>
    <lineage>
        <taxon>Bacteria</taxon>
        <taxon>Bacillati</taxon>
        <taxon>Bacillota</taxon>
        <taxon>Bacilli</taxon>
        <taxon>Bacillales</taxon>
        <taxon>Alicyclobacillaceae</taxon>
        <taxon>Ferroacidibacillus</taxon>
    </lineage>
</organism>
<evidence type="ECO:0000256" key="4">
    <source>
        <dbReference type="ARBA" id="ARBA00022840"/>
    </source>
</evidence>
<evidence type="ECO:0000256" key="2">
    <source>
        <dbReference type="ARBA" id="ARBA00022801"/>
    </source>
</evidence>
<dbReference type="InterPro" id="IPR011600">
    <property type="entry name" value="Pept_C14_caspase"/>
</dbReference>
<evidence type="ECO:0000313" key="8">
    <source>
        <dbReference type="Proteomes" id="UP000053557"/>
    </source>
</evidence>
<dbReference type="AlphaFoldDB" id="A0A101XQP5"/>
<proteinExistence type="predicted"/>
<dbReference type="InterPro" id="IPR014001">
    <property type="entry name" value="Helicase_ATP-bd"/>
</dbReference>
<dbReference type="Pfam" id="PF00656">
    <property type="entry name" value="Peptidase_C14"/>
    <property type="match status" value="1"/>
</dbReference>
<evidence type="ECO:0000259" key="5">
    <source>
        <dbReference type="PROSITE" id="PS51192"/>
    </source>
</evidence>
<feature type="domain" description="Helicase C-terminal" evidence="6">
    <location>
        <begin position="519"/>
        <end position="712"/>
    </location>
</feature>
<protein>
    <submittedName>
        <fullName evidence="7">DEAD/DEAH box helicase</fullName>
    </submittedName>
</protein>
<dbReference type="Pfam" id="PF00271">
    <property type="entry name" value="Helicase_C"/>
    <property type="match status" value="1"/>
</dbReference>
<dbReference type="Pfam" id="PF00270">
    <property type="entry name" value="DEAD"/>
    <property type="match status" value="1"/>
</dbReference>
<feature type="domain" description="Helicase ATP-binding" evidence="5">
    <location>
        <begin position="293"/>
        <end position="466"/>
    </location>
</feature>